<evidence type="ECO:0000313" key="18">
    <source>
        <dbReference type="Proteomes" id="UP001268683"/>
    </source>
</evidence>
<keyword evidence="11 15" id="KW-0457">Lysine biosynthesis</keyword>
<evidence type="ECO:0000256" key="3">
    <source>
        <dbReference type="ARBA" id="ARBA00011738"/>
    </source>
</evidence>
<evidence type="ECO:0000313" key="17">
    <source>
        <dbReference type="EMBL" id="WND03422.1"/>
    </source>
</evidence>
<keyword evidence="7 15" id="KW-0479">Metal-binding</keyword>
<evidence type="ECO:0000256" key="14">
    <source>
        <dbReference type="ARBA" id="ARBA00051301"/>
    </source>
</evidence>
<dbReference type="KEGG" id="tmk:QGN29_03435"/>
<dbReference type="GO" id="GO:0019877">
    <property type="term" value="P:diaminopimelate biosynthetic process"/>
    <property type="evidence" value="ECO:0007669"/>
    <property type="project" value="UniProtKB-UniRule"/>
</dbReference>
<feature type="active site" description="Proton acceptor" evidence="15">
    <location>
        <position position="140"/>
    </location>
</feature>
<dbReference type="Proteomes" id="UP001268683">
    <property type="component" value="Chromosome"/>
</dbReference>
<dbReference type="Pfam" id="PF01546">
    <property type="entry name" value="Peptidase_M20"/>
    <property type="match status" value="1"/>
</dbReference>
<organism evidence="17 18">
    <name type="scientific">Temperatibacter marinus</name>
    <dbReference type="NCBI Taxonomy" id="1456591"/>
    <lineage>
        <taxon>Bacteria</taxon>
        <taxon>Pseudomonadati</taxon>
        <taxon>Pseudomonadota</taxon>
        <taxon>Alphaproteobacteria</taxon>
        <taxon>Kordiimonadales</taxon>
        <taxon>Temperatibacteraceae</taxon>
        <taxon>Temperatibacter</taxon>
    </lineage>
</organism>
<evidence type="ECO:0000259" key="16">
    <source>
        <dbReference type="Pfam" id="PF07687"/>
    </source>
</evidence>
<feature type="domain" description="Peptidase M20 dimerisation" evidence="16">
    <location>
        <begin position="182"/>
        <end position="287"/>
    </location>
</feature>
<evidence type="ECO:0000256" key="10">
    <source>
        <dbReference type="ARBA" id="ARBA00022915"/>
    </source>
</evidence>
<dbReference type="InterPro" id="IPR001261">
    <property type="entry name" value="ArgE/DapE_CS"/>
</dbReference>
<dbReference type="SUPFAM" id="SSF55031">
    <property type="entry name" value="Bacterial exopeptidase dimerisation domain"/>
    <property type="match status" value="1"/>
</dbReference>
<dbReference type="InterPro" id="IPR036264">
    <property type="entry name" value="Bact_exopeptidase_dim_dom"/>
</dbReference>
<proteinExistence type="inferred from homology"/>
<evidence type="ECO:0000256" key="2">
    <source>
        <dbReference type="ARBA" id="ARBA00006746"/>
    </source>
</evidence>
<evidence type="ECO:0000256" key="7">
    <source>
        <dbReference type="ARBA" id="ARBA00022723"/>
    </source>
</evidence>
<name>A0AA52EDF0_9PROT</name>
<keyword evidence="6 15" id="KW-0028">Amino-acid biosynthesis</keyword>
<dbReference type="EC" id="3.5.1.18" evidence="4 15"/>
<comment type="similarity">
    <text evidence="2 15">Belongs to the peptidase M20A family. DapE subfamily.</text>
</comment>
<evidence type="ECO:0000256" key="6">
    <source>
        <dbReference type="ARBA" id="ARBA00022605"/>
    </source>
</evidence>
<dbReference type="PANTHER" id="PTHR43808:SF31">
    <property type="entry name" value="N-ACETYL-L-CITRULLINE DEACETYLASE"/>
    <property type="match status" value="1"/>
</dbReference>
<feature type="binding site" evidence="15">
    <location>
        <position position="169"/>
    </location>
    <ligand>
        <name>Zn(2+)</name>
        <dbReference type="ChEBI" id="CHEBI:29105"/>
        <label>1</label>
    </ligand>
</feature>
<dbReference type="SUPFAM" id="SSF53187">
    <property type="entry name" value="Zn-dependent exopeptidases"/>
    <property type="match status" value="1"/>
</dbReference>
<dbReference type="AlphaFoldDB" id="A0AA52EDF0"/>
<dbReference type="PROSITE" id="PS00759">
    <property type="entry name" value="ARGE_DAPE_CPG2_2"/>
    <property type="match status" value="1"/>
</dbReference>
<keyword evidence="18" id="KW-1185">Reference proteome</keyword>
<comment type="subunit">
    <text evidence="3 15">Homodimer.</text>
</comment>
<sequence length="382" mass="41604">MTSLTALTLAQDLIRVKSVTPDQGAAVSLLKEALEALGFTCHMLLMQEEGAEDVMNLYARYGTAGRNFCYAGHTDVVPVGVLDHWNSDPFGAEIKNGILFGRGASDMKASIACFVEAAARAIEKETLGNNSLSLLITGDEEGPAVNGTKKVLTWLEEKGETLDLCLVGEPTNPHTLGEMMKIGRRGSMHGYLTVKGTQGHVAYPHLAYNPIPDLVKLLNSLEGDLCSGNDHFQPTNLEVVKINATNDSDNIIPGEAFAQFNIRFSSEFTPDALQLELEKRLKSTGINHELRWWVSGDSFLTAPGELTEAISKACEKRLNKTPELSTTGGTSDARFIKDMCPVVEFGLVGASMHKVDECTTLDDLEALTDIYEDIIYRLFSAE</sequence>
<dbReference type="NCBIfam" id="TIGR01246">
    <property type="entry name" value="dapE_proteo"/>
    <property type="match status" value="1"/>
</dbReference>
<evidence type="ECO:0000256" key="11">
    <source>
        <dbReference type="ARBA" id="ARBA00023154"/>
    </source>
</evidence>
<dbReference type="InterPro" id="IPR002933">
    <property type="entry name" value="Peptidase_M20"/>
</dbReference>
<comment type="cofactor">
    <cofactor evidence="15">
        <name>Zn(2+)</name>
        <dbReference type="ChEBI" id="CHEBI:29105"/>
    </cofactor>
    <cofactor evidence="15">
        <name>Co(2+)</name>
        <dbReference type="ChEBI" id="CHEBI:48828"/>
    </cofactor>
    <text evidence="15">Binds 2 Zn(2+) or Co(2+) ions per subunit.</text>
</comment>
<dbReference type="EMBL" id="CP123872">
    <property type="protein sequence ID" value="WND03422.1"/>
    <property type="molecule type" value="Genomic_DNA"/>
</dbReference>
<evidence type="ECO:0000256" key="8">
    <source>
        <dbReference type="ARBA" id="ARBA00022801"/>
    </source>
</evidence>
<dbReference type="GO" id="GO:0006526">
    <property type="term" value="P:L-arginine biosynthetic process"/>
    <property type="evidence" value="ECO:0007669"/>
    <property type="project" value="TreeGrafter"/>
</dbReference>
<dbReference type="InterPro" id="IPR050072">
    <property type="entry name" value="Peptidase_M20A"/>
</dbReference>
<evidence type="ECO:0000256" key="1">
    <source>
        <dbReference type="ARBA" id="ARBA00005130"/>
    </source>
</evidence>
<accession>A0AA52EDF0</accession>
<feature type="binding site" evidence="15">
    <location>
        <position position="353"/>
    </location>
    <ligand>
        <name>Zn(2+)</name>
        <dbReference type="ChEBI" id="CHEBI:29105"/>
        <label>2</label>
    </ligand>
</feature>
<reference evidence="17" key="1">
    <citation type="submission" date="2023-04" db="EMBL/GenBank/DDBJ databases">
        <title>Complete genome sequence of Temperatibacter marinus.</title>
        <authorList>
            <person name="Rong J.-C."/>
            <person name="Yi M.-L."/>
            <person name="Zhao Q."/>
        </authorList>
    </citation>
    <scope>NUCLEOTIDE SEQUENCE</scope>
    <source>
        <strain evidence="17">NBRC 110045</strain>
    </source>
</reference>
<evidence type="ECO:0000256" key="15">
    <source>
        <dbReference type="HAMAP-Rule" id="MF_01690"/>
    </source>
</evidence>
<evidence type="ECO:0000256" key="4">
    <source>
        <dbReference type="ARBA" id="ARBA00011921"/>
    </source>
</evidence>
<comment type="function">
    <text evidence="15">Catalyzes the hydrolysis of N-succinyl-L,L-diaminopimelic acid (SDAP), forming succinate and LL-2,6-diaminopimelate (DAP), an intermediate involved in the bacterial biosynthesis of lysine and meso-diaminopimelic acid, an essential component of bacterial cell walls.</text>
</comment>
<dbReference type="NCBIfam" id="NF009557">
    <property type="entry name" value="PRK13009.1"/>
    <property type="match status" value="1"/>
</dbReference>
<evidence type="ECO:0000256" key="12">
    <source>
        <dbReference type="ARBA" id="ARBA00023285"/>
    </source>
</evidence>
<dbReference type="PANTHER" id="PTHR43808">
    <property type="entry name" value="ACETYLORNITHINE DEACETYLASE"/>
    <property type="match status" value="1"/>
</dbReference>
<feature type="active site" evidence="15">
    <location>
        <position position="75"/>
    </location>
</feature>
<dbReference type="GO" id="GO:0008270">
    <property type="term" value="F:zinc ion binding"/>
    <property type="evidence" value="ECO:0007669"/>
    <property type="project" value="UniProtKB-UniRule"/>
</dbReference>
<dbReference type="InterPro" id="IPR011650">
    <property type="entry name" value="Peptidase_M20_dimer"/>
</dbReference>
<keyword evidence="8 15" id="KW-0378">Hydrolase</keyword>
<dbReference type="GO" id="GO:0009014">
    <property type="term" value="F:succinyl-diaminopimelate desuccinylase activity"/>
    <property type="evidence" value="ECO:0007669"/>
    <property type="project" value="UniProtKB-UniRule"/>
</dbReference>
<evidence type="ECO:0000256" key="9">
    <source>
        <dbReference type="ARBA" id="ARBA00022833"/>
    </source>
</evidence>
<keyword evidence="10 15" id="KW-0220">Diaminopimelate biosynthesis</keyword>
<feature type="binding site" evidence="15">
    <location>
        <position position="106"/>
    </location>
    <ligand>
        <name>Zn(2+)</name>
        <dbReference type="ChEBI" id="CHEBI:29105"/>
        <label>1</label>
    </ligand>
</feature>
<dbReference type="GO" id="GO:0008777">
    <property type="term" value="F:acetylornithine deacetylase activity"/>
    <property type="evidence" value="ECO:0007669"/>
    <property type="project" value="TreeGrafter"/>
</dbReference>
<dbReference type="Pfam" id="PF07687">
    <property type="entry name" value="M20_dimer"/>
    <property type="match status" value="1"/>
</dbReference>
<dbReference type="InterPro" id="IPR005941">
    <property type="entry name" value="DapE_proteobac"/>
</dbReference>
<protein>
    <recommendedName>
        <fullName evidence="5 15">Succinyl-diaminopimelate desuccinylase</fullName>
        <shortName evidence="15">SDAP desuccinylase</shortName>
        <ecNumber evidence="4 15">3.5.1.18</ecNumber>
    </recommendedName>
    <alternativeName>
        <fullName evidence="13 15">N-succinyl-LL-2,6-diaminoheptanedioate amidohydrolase</fullName>
    </alternativeName>
</protein>
<feature type="binding site" evidence="15">
    <location>
        <position position="141"/>
    </location>
    <ligand>
        <name>Zn(2+)</name>
        <dbReference type="ChEBI" id="CHEBI:29105"/>
        <label>2</label>
    </ligand>
</feature>
<comment type="pathway">
    <text evidence="1 15">Amino-acid biosynthesis; L-lysine biosynthesis via DAP pathway; LL-2,6-diaminopimelate from (S)-tetrahydrodipicolinate (succinylase route): step 3/3.</text>
</comment>
<gene>
    <name evidence="15 17" type="primary">dapE</name>
    <name evidence="17" type="ORF">QGN29_03435</name>
</gene>
<evidence type="ECO:0000256" key="13">
    <source>
        <dbReference type="ARBA" id="ARBA00031891"/>
    </source>
</evidence>
<dbReference type="RefSeq" id="WP_310799275.1">
    <property type="nucleotide sequence ID" value="NZ_CP123872.1"/>
</dbReference>
<keyword evidence="9 15" id="KW-0862">Zinc</keyword>
<dbReference type="GO" id="GO:0009089">
    <property type="term" value="P:lysine biosynthetic process via diaminopimelate"/>
    <property type="evidence" value="ECO:0007669"/>
    <property type="project" value="UniProtKB-UniRule"/>
</dbReference>
<dbReference type="CDD" id="cd03891">
    <property type="entry name" value="M20_DapE_proteobac"/>
    <property type="match status" value="1"/>
</dbReference>
<dbReference type="Gene3D" id="3.40.630.10">
    <property type="entry name" value="Zn peptidases"/>
    <property type="match status" value="2"/>
</dbReference>
<dbReference type="HAMAP" id="MF_01690">
    <property type="entry name" value="DapE"/>
    <property type="match status" value="1"/>
</dbReference>
<evidence type="ECO:0000256" key="5">
    <source>
        <dbReference type="ARBA" id="ARBA00022391"/>
    </source>
</evidence>
<feature type="binding site" evidence="15">
    <location>
        <position position="106"/>
    </location>
    <ligand>
        <name>Zn(2+)</name>
        <dbReference type="ChEBI" id="CHEBI:29105"/>
        <label>2</label>
    </ligand>
</feature>
<feature type="binding site" evidence="15">
    <location>
        <position position="73"/>
    </location>
    <ligand>
        <name>Zn(2+)</name>
        <dbReference type="ChEBI" id="CHEBI:29105"/>
        <label>1</label>
    </ligand>
</feature>
<comment type="catalytic activity">
    <reaction evidence="14 15">
        <text>N-succinyl-(2S,6S)-2,6-diaminopimelate + H2O = (2S,6S)-2,6-diaminopimelate + succinate</text>
        <dbReference type="Rhea" id="RHEA:22608"/>
        <dbReference type="ChEBI" id="CHEBI:15377"/>
        <dbReference type="ChEBI" id="CHEBI:30031"/>
        <dbReference type="ChEBI" id="CHEBI:57609"/>
        <dbReference type="ChEBI" id="CHEBI:58087"/>
        <dbReference type="EC" id="3.5.1.18"/>
    </reaction>
</comment>
<dbReference type="GO" id="GO:0050897">
    <property type="term" value="F:cobalt ion binding"/>
    <property type="evidence" value="ECO:0007669"/>
    <property type="project" value="UniProtKB-UniRule"/>
</dbReference>
<keyword evidence="12 15" id="KW-0170">Cobalt</keyword>